<evidence type="ECO:0000313" key="8">
    <source>
        <dbReference type="Proteomes" id="UP000094336"/>
    </source>
</evidence>
<organism evidence="7 8">
    <name type="scientific">Babjeviella inositovora NRRL Y-12698</name>
    <dbReference type="NCBI Taxonomy" id="984486"/>
    <lineage>
        <taxon>Eukaryota</taxon>
        <taxon>Fungi</taxon>
        <taxon>Dikarya</taxon>
        <taxon>Ascomycota</taxon>
        <taxon>Saccharomycotina</taxon>
        <taxon>Pichiomycetes</taxon>
        <taxon>Serinales incertae sedis</taxon>
        <taxon>Babjeviella</taxon>
    </lineage>
</organism>
<evidence type="ECO:0000256" key="1">
    <source>
        <dbReference type="ARBA" id="ARBA00004123"/>
    </source>
</evidence>
<dbReference type="PANTHER" id="PTHR47338:SF28">
    <property type="entry name" value="C6 TRANSCRIPTION FACTOR"/>
    <property type="match status" value="1"/>
</dbReference>
<dbReference type="GO" id="GO:0003677">
    <property type="term" value="F:DNA binding"/>
    <property type="evidence" value="ECO:0007669"/>
    <property type="project" value="InterPro"/>
</dbReference>
<dbReference type="RefSeq" id="XP_018986991.1">
    <property type="nucleotide sequence ID" value="XM_019131431.1"/>
</dbReference>
<feature type="non-terminal residue" evidence="7">
    <location>
        <position position="645"/>
    </location>
</feature>
<dbReference type="Proteomes" id="UP000094336">
    <property type="component" value="Unassembled WGS sequence"/>
</dbReference>
<dbReference type="PROSITE" id="PS50048">
    <property type="entry name" value="ZN2_CY6_FUNGAL_2"/>
    <property type="match status" value="1"/>
</dbReference>
<evidence type="ECO:0000256" key="2">
    <source>
        <dbReference type="ARBA" id="ARBA00022723"/>
    </source>
</evidence>
<dbReference type="Gene3D" id="4.10.240.10">
    <property type="entry name" value="Zn(2)-C6 fungal-type DNA-binding domain"/>
    <property type="match status" value="1"/>
</dbReference>
<keyword evidence="8" id="KW-1185">Reference proteome</keyword>
<feature type="non-terminal residue" evidence="7">
    <location>
        <position position="1"/>
    </location>
</feature>
<protein>
    <recommendedName>
        <fullName evidence="6">Zn(2)-C6 fungal-type domain-containing protein</fullName>
    </recommendedName>
</protein>
<dbReference type="SUPFAM" id="SSF57701">
    <property type="entry name" value="Zn2/Cys6 DNA-binding domain"/>
    <property type="match status" value="1"/>
</dbReference>
<dbReference type="GeneID" id="30149284"/>
<dbReference type="CDD" id="cd12148">
    <property type="entry name" value="fungal_TF_MHR"/>
    <property type="match status" value="1"/>
</dbReference>
<dbReference type="CDD" id="cd00067">
    <property type="entry name" value="GAL4"/>
    <property type="match status" value="1"/>
</dbReference>
<gene>
    <name evidence="7" type="ORF">BABINDRAFT_28744</name>
</gene>
<dbReference type="InterPro" id="IPR007219">
    <property type="entry name" value="XnlR_reg_dom"/>
</dbReference>
<accession>A0A1E3QVI8</accession>
<name>A0A1E3QVI8_9ASCO</name>
<dbReference type="EMBL" id="KV454427">
    <property type="protein sequence ID" value="ODQ81663.1"/>
    <property type="molecule type" value="Genomic_DNA"/>
</dbReference>
<keyword evidence="3" id="KW-0805">Transcription regulation</keyword>
<proteinExistence type="predicted"/>
<dbReference type="PROSITE" id="PS00463">
    <property type="entry name" value="ZN2_CY6_FUNGAL_1"/>
    <property type="match status" value="1"/>
</dbReference>
<evidence type="ECO:0000256" key="3">
    <source>
        <dbReference type="ARBA" id="ARBA00023015"/>
    </source>
</evidence>
<evidence type="ECO:0000313" key="7">
    <source>
        <dbReference type="EMBL" id="ODQ81663.1"/>
    </source>
</evidence>
<dbReference type="GO" id="GO:0000981">
    <property type="term" value="F:DNA-binding transcription factor activity, RNA polymerase II-specific"/>
    <property type="evidence" value="ECO:0007669"/>
    <property type="project" value="InterPro"/>
</dbReference>
<feature type="domain" description="Zn(2)-C6 fungal-type" evidence="6">
    <location>
        <begin position="9"/>
        <end position="39"/>
    </location>
</feature>
<dbReference type="InterPro" id="IPR001138">
    <property type="entry name" value="Zn2Cys6_DnaBD"/>
</dbReference>
<dbReference type="GO" id="GO:0006351">
    <property type="term" value="P:DNA-templated transcription"/>
    <property type="evidence" value="ECO:0007669"/>
    <property type="project" value="InterPro"/>
</dbReference>
<dbReference type="GO" id="GO:0005634">
    <property type="term" value="C:nucleus"/>
    <property type="evidence" value="ECO:0007669"/>
    <property type="project" value="UniProtKB-SubCell"/>
</dbReference>
<dbReference type="SMART" id="SM00066">
    <property type="entry name" value="GAL4"/>
    <property type="match status" value="1"/>
</dbReference>
<dbReference type="Pfam" id="PF04082">
    <property type="entry name" value="Fungal_trans"/>
    <property type="match status" value="1"/>
</dbReference>
<dbReference type="PANTHER" id="PTHR47338">
    <property type="entry name" value="ZN(II)2CYS6 TRANSCRIPTION FACTOR (EUROFUNG)-RELATED"/>
    <property type="match status" value="1"/>
</dbReference>
<keyword evidence="5" id="KW-0539">Nucleus</keyword>
<keyword evidence="4" id="KW-0804">Transcription</keyword>
<dbReference type="OrthoDB" id="5600212at2759"/>
<evidence type="ECO:0000256" key="5">
    <source>
        <dbReference type="ARBA" id="ARBA00023242"/>
    </source>
</evidence>
<dbReference type="AlphaFoldDB" id="A0A1E3QVI8"/>
<dbReference type="Pfam" id="PF00172">
    <property type="entry name" value="Zn_clus"/>
    <property type="match status" value="1"/>
</dbReference>
<sequence length="645" mass="73928">GAVTNRRPSCDLCKSRKVKCDGAKPRCRYCNKHDLVCVYNPMKKPGLRVGYGKEVSDRLGLLEDKSVESESDIRGLHSDIDLLKRKMESLERKLLSGVYLPKPASSPRTRHLITQPLDPTQLQTKYVLETYFKKVHPLFPILHPYHTFDSIYYNPHPHKTPFVFYAILFASLRFIKLDKLSGMFSPAECEHYYHFCCQKIMLNCISVANLDQLTAMTLFAFSSYGSFNGTETRSFIALACSGAVHLNLIREKNAQPLRLIDNGSNSFSYQSLRRSTISSKSAKLLSTPANWFEEESRRRVFWGIYILDKLSSVANSFPLKIPESEVNLLLPAKLSYWEESENKRNGDYDEGEKPMSPLTEYQMIDHSNETYDSFSYSVEVCHILGDIHSFLRKPLDILSLTPVLQWQMNFHGICGQIAKWKATIPLRYQKFLDQSDNEEDMTYFSLVDINFHALYHMMIIRLHSSVGYPHIQSKFFTSTPTGREKCIESAARIVAVARTLTSNKLFTSDMQTDGIYSLMGPQYAFCLWVASRLLVVDALTEGGDFSPDLHFLVDVLFKSGKAWYCATKYAQLVTFLMNEQLELLKKKVVMVEKTHGERTLAVDDESASDSDEIDDRYHSSTAKIFFDMRCNSYVIDFVLTKKMEQ</sequence>
<dbReference type="SMART" id="SM00906">
    <property type="entry name" value="Fungal_trans"/>
    <property type="match status" value="1"/>
</dbReference>
<dbReference type="GO" id="GO:0008270">
    <property type="term" value="F:zinc ion binding"/>
    <property type="evidence" value="ECO:0007669"/>
    <property type="project" value="InterPro"/>
</dbReference>
<reference evidence="8" key="1">
    <citation type="submission" date="2016-05" db="EMBL/GenBank/DDBJ databases">
        <title>Comparative genomics of biotechnologically important yeasts.</title>
        <authorList>
            <consortium name="DOE Joint Genome Institute"/>
            <person name="Riley R."/>
            <person name="Haridas S."/>
            <person name="Wolfe K.H."/>
            <person name="Lopes M.R."/>
            <person name="Hittinger C.T."/>
            <person name="Goker M."/>
            <person name="Salamov A."/>
            <person name="Wisecaver J."/>
            <person name="Long T.M."/>
            <person name="Aerts A.L."/>
            <person name="Barry K."/>
            <person name="Choi C."/>
            <person name="Clum A."/>
            <person name="Coughlan A.Y."/>
            <person name="Deshpande S."/>
            <person name="Douglass A.P."/>
            <person name="Hanson S.J."/>
            <person name="Klenk H.-P."/>
            <person name="Labutti K."/>
            <person name="Lapidus A."/>
            <person name="Lindquist E."/>
            <person name="Lipzen A."/>
            <person name="Meier-Kolthoff J.P."/>
            <person name="Ohm R.A."/>
            <person name="Otillar R.P."/>
            <person name="Pangilinan J."/>
            <person name="Peng Y."/>
            <person name="Rokas A."/>
            <person name="Rosa C.A."/>
            <person name="Scheuner C."/>
            <person name="Sibirny A.A."/>
            <person name="Slot J.C."/>
            <person name="Stielow J.B."/>
            <person name="Sun H."/>
            <person name="Kurtzman C.P."/>
            <person name="Blackwell M."/>
            <person name="Grigoriev I.V."/>
            <person name="Jeffries T.W."/>
        </authorList>
    </citation>
    <scope>NUCLEOTIDE SEQUENCE [LARGE SCALE GENOMIC DNA]</scope>
    <source>
        <strain evidence="8">NRRL Y-12698</strain>
    </source>
</reference>
<comment type="subcellular location">
    <subcellularLocation>
        <location evidence="1">Nucleus</location>
    </subcellularLocation>
</comment>
<keyword evidence="2" id="KW-0479">Metal-binding</keyword>
<evidence type="ECO:0000256" key="4">
    <source>
        <dbReference type="ARBA" id="ARBA00023163"/>
    </source>
</evidence>
<dbReference type="InterPro" id="IPR036864">
    <property type="entry name" value="Zn2-C6_fun-type_DNA-bd_sf"/>
</dbReference>
<evidence type="ECO:0000259" key="6">
    <source>
        <dbReference type="PROSITE" id="PS50048"/>
    </source>
</evidence>
<dbReference type="InterPro" id="IPR050815">
    <property type="entry name" value="TF_fung"/>
</dbReference>